<dbReference type="PANTHER" id="PTHR47763">
    <property type="entry name" value="ALPHA-PROTEIN KINASE VWKA"/>
    <property type="match status" value="1"/>
</dbReference>
<dbReference type="PROSITE" id="PS51158">
    <property type="entry name" value="ALPHA_KINASE"/>
    <property type="match status" value="1"/>
</dbReference>
<dbReference type="CDD" id="cd00198">
    <property type="entry name" value="vWFA"/>
    <property type="match status" value="1"/>
</dbReference>
<evidence type="ECO:0000256" key="1">
    <source>
        <dbReference type="ARBA" id="ARBA00004613"/>
    </source>
</evidence>
<gene>
    <name evidence="9" type="ORF">CRHIZ90672A_00017141</name>
</gene>
<evidence type="ECO:0000259" key="8">
    <source>
        <dbReference type="PROSITE" id="PS51158"/>
    </source>
</evidence>
<protein>
    <recommendedName>
        <fullName evidence="8">Alpha-type protein kinase domain-containing protein</fullName>
    </recommendedName>
</protein>
<dbReference type="AlphaFoldDB" id="A0A9N9YAW6"/>
<dbReference type="GO" id="GO:0005524">
    <property type="term" value="F:ATP binding"/>
    <property type="evidence" value="ECO:0007669"/>
    <property type="project" value="InterPro"/>
</dbReference>
<evidence type="ECO:0000256" key="5">
    <source>
        <dbReference type="ARBA" id="ARBA00022729"/>
    </source>
</evidence>
<evidence type="ECO:0000256" key="2">
    <source>
        <dbReference type="ARBA" id="ARBA00022525"/>
    </source>
</evidence>
<keyword evidence="2" id="KW-0964">Secreted</keyword>
<keyword evidence="5" id="KW-0732">Signal</keyword>
<dbReference type="InterPro" id="IPR052969">
    <property type="entry name" value="Thr-specific_kinase-like"/>
</dbReference>
<feature type="compositionally biased region" description="Basic and acidic residues" evidence="7">
    <location>
        <begin position="68"/>
        <end position="84"/>
    </location>
</feature>
<feature type="compositionally biased region" description="Polar residues" evidence="7">
    <location>
        <begin position="1"/>
        <end position="22"/>
    </location>
</feature>
<evidence type="ECO:0000313" key="9">
    <source>
        <dbReference type="EMBL" id="CAH0014466.1"/>
    </source>
</evidence>
<reference evidence="9" key="1">
    <citation type="submission" date="2021-10" db="EMBL/GenBank/DDBJ databases">
        <authorList>
            <person name="Piombo E."/>
        </authorList>
    </citation>
    <scope>NUCLEOTIDE SEQUENCE</scope>
</reference>
<dbReference type="EMBL" id="CABFNQ020000432">
    <property type="protein sequence ID" value="CAH0014466.1"/>
    <property type="molecule type" value="Genomic_DNA"/>
</dbReference>
<comment type="subcellular location">
    <subcellularLocation>
        <location evidence="1">Secreted</location>
    </subcellularLocation>
</comment>
<feature type="compositionally biased region" description="Polar residues" evidence="7">
    <location>
        <begin position="30"/>
        <end position="48"/>
    </location>
</feature>
<evidence type="ECO:0000256" key="6">
    <source>
        <dbReference type="ARBA" id="ARBA00022777"/>
    </source>
</evidence>
<dbReference type="SUPFAM" id="SSF53300">
    <property type="entry name" value="vWA-like"/>
    <property type="match status" value="1"/>
</dbReference>
<dbReference type="OrthoDB" id="301415at2759"/>
<evidence type="ECO:0000256" key="3">
    <source>
        <dbReference type="ARBA" id="ARBA00022527"/>
    </source>
</evidence>
<dbReference type="CDD" id="cd04515">
    <property type="entry name" value="Alpha_kinase"/>
    <property type="match status" value="1"/>
</dbReference>
<keyword evidence="4" id="KW-0808">Transferase</keyword>
<dbReference type="Gene3D" id="3.40.50.410">
    <property type="entry name" value="von Willebrand factor, type A domain"/>
    <property type="match status" value="1"/>
</dbReference>
<dbReference type="PANTHER" id="PTHR47763:SF4">
    <property type="entry name" value="ALPHA-PROTEIN KINASE VWKA"/>
    <property type="match status" value="1"/>
</dbReference>
<dbReference type="SMART" id="SM00811">
    <property type="entry name" value="Alpha_kinase"/>
    <property type="match status" value="1"/>
</dbReference>
<keyword evidence="10" id="KW-1185">Reference proteome</keyword>
<evidence type="ECO:0000256" key="4">
    <source>
        <dbReference type="ARBA" id="ARBA00022679"/>
    </source>
</evidence>
<dbReference type="GO" id="GO:0004674">
    <property type="term" value="F:protein serine/threonine kinase activity"/>
    <property type="evidence" value="ECO:0007669"/>
    <property type="project" value="UniProtKB-KW"/>
</dbReference>
<dbReference type="SUPFAM" id="SSF56112">
    <property type="entry name" value="Protein kinase-like (PK-like)"/>
    <property type="match status" value="1"/>
</dbReference>
<dbReference type="Proteomes" id="UP000696573">
    <property type="component" value="Unassembled WGS sequence"/>
</dbReference>
<evidence type="ECO:0000256" key="7">
    <source>
        <dbReference type="SAM" id="MobiDB-lite"/>
    </source>
</evidence>
<dbReference type="Gene3D" id="3.30.200.20">
    <property type="entry name" value="Phosphorylase Kinase, domain 1"/>
    <property type="match status" value="1"/>
</dbReference>
<sequence length="823" mass="91678">MSPSRHTFTAASTIRGGSQQDLESLADTLLDSSISQTKNDSKPPTGSSGLRRDATASSTGRAKRGSRRAGDSRRSSHTQKEDPNRASVSSSTTSKTRERLREVELERDKLLRDVAYGKGVVERLKKEGAATELAASRTKARVEKLKTEAHREGSKVSRSATDGFFKKASSTDLLFLMDTTSSMDPYMNEAKAQVRSIISEIREAFFGEAEVRISIVSYKDHGDEPNIQWLDFTPDADAASSFLENLYAEGGGDPPEDVLGGIQQAINASWRAYTRCMIHIADAPPHGRIFHDCDDDTYPEPGSEPHRLTYKPLIQKLTELRINYALLRTGEYTDKMADLFMQEYRPAATVCRLHTSNGYYPLSMVKGASNAGSPGKKGIQFQELELGTTYSALRHLIVQSVTSSASLTATYLASRRTPVARATLKLRAPRLTLVEEEFEGSDEIKISLETSPPQWGSLSWFGEKVKVEGFSPTVIVHGFQTLNDMMASDDNIIMGPVELSLRWRSKPFSNGATRQASYARTEASTDRFVVKSPLKSSSKMVHLVEDMRCQALCRAFALEFNGLVGYRFSLNFIVTICFEGKDKVRSDADCLSLEPFIPGHYVKYNGNNGWLPEGLEDNDIFKASQAFSHFTYERSHGEFLVCDLQGVNNLLTDPAIHTHDPERFKLSATNCNMAGIKFFFVSHRCNEICSSLGLQSTAYGLKMGYQSFRTNWPSVENTLFCSNKLCGRIVYASHAKKSVEYPDCSWCDQCWSQLESSKISRLCVGPGSDHEFEVSKFFFESQGSRLPRVCPLHRTKENDLSEAASTSRKGLWARLKSRAKRIT</sequence>
<keyword evidence="6" id="KW-0418">Kinase</keyword>
<feature type="region of interest" description="Disordered" evidence="7">
    <location>
        <begin position="1"/>
        <end position="101"/>
    </location>
</feature>
<dbReference type="InterPro" id="IPR011009">
    <property type="entry name" value="Kinase-like_dom_sf"/>
</dbReference>
<dbReference type="Pfam" id="PF02816">
    <property type="entry name" value="Alpha_kinase"/>
    <property type="match status" value="1"/>
</dbReference>
<evidence type="ECO:0000313" key="10">
    <source>
        <dbReference type="Proteomes" id="UP000696573"/>
    </source>
</evidence>
<accession>A0A9N9YAW6</accession>
<feature type="domain" description="Alpha-type protein kinase" evidence="8">
    <location>
        <begin position="484"/>
        <end position="697"/>
    </location>
</feature>
<comment type="caution">
    <text evidence="9">The sequence shown here is derived from an EMBL/GenBank/DDBJ whole genome shotgun (WGS) entry which is preliminary data.</text>
</comment>
<dbReference type="InterPro" id="IPR004166">
    <property type="entry name" value="a-kinase_dom"/>
</dbReference>
<dbReference type="Pfam" id="PF25106">
    <property type="entry name" value="VWA_4"/>
    <property type="match status" value="1"/>
</dbReference>
<proteinExistence type="predicted"/>
<keyword evidence="3" id="KW-0723">Serine/threonine-protein kinase</keyword>
<dbReference type="Gene3D" id="3.20.200.10">
    <property type="entry name" value="MHCK/EF2 kinase"/>
    <property type="match status" value="1"/>
</dbReference>
<dbReference type="InterPro" id="IPR036465">
    <property type="entry name" value="vWFA_dom_sf"/>
</dbReference>
<name>A0A9N9YAW6_9HYPO</name>
<dbReference type="InterPro" id="IPR056861">
    <property type="entry name" value="HMCN1-like_VWA"/>
</dbReference>
<organism evidence="9 10">
    <name type="scientific">Clonostachys rhizophaga</name>
    <dbReference type="NCBI Taxonomy" id="160324"/>
    <lineage>
        <taxon>Eukaryota</taxon>
        <taxon>Fungi</taxon>
        <taxon>Dikarya</taxon>
        <taxon>Ascomycota</taxon>
        <taxon>Pezizomycotina</taxon>
        <taxon>Sordariomycetes</taxon>
        <taxon>Hypocreomycetidae</taxon>
        <taxon>Hypocreales</taxon>
        <taxon>Bionectriaceae</taxon>
        <taxon>Clonostachys</taxon>
    </lineage>
</organism>